<accession>A0ABY3VZZ6</accession>
<feature type="transmembrane region" description="Helical" evidence="6">
    <location>
        <begin position="200"/>
        <end position="226"/>
    </location>
</feature>
<dbReference type="PROSITE" id="PS50850">
    <property type="entry name" value="MFS"/>
    <property type="match status" value="1"/>
</dbReference>
<evidence type="ECO:0000256" key="1">
    <source>
        <dbReference type="ARBA" id="ARBA00004651"/>
    </source>
</evidence>
<evidence type="ECO:0000259" key="7">
    <source>
        <dbReference type="PROSITE" id="PS50850"/>
    </source>
</evidence>
<dbReference type="InterPro" id="IPR036259">
    <property type="entry name" value="MFS_trans_sf"/>
</dbReference>
<evidence type="ECO:0000256" key="5">
    <source>
        <dbReference type="ARBA" id="ARBA00023136"/>
    </source>
</evidence>
<dbReference type="EMBL" id="CP093033">
    <property type="protein sequence ID" value="UNF29377.1"/>
    <property type="molecule type" value="Genomic_DNA"/>
</dbReference>
<protein>
    <submittedName>
        <fullName evidence="8">MFS transporter</fullName>
    </submittedName>
</protein>
<comment type="subcellular location">
    <subcellularLocation>
        <location evidence="1">Cell membrane</location>
        <topology evidence="1">Multi-pass membrane protein</topology>
    </subcellularLocation>
</comment>
<organism evidence="8 9">
    <name type="scientific">Bartonella krasnovii</name>
    <dbReference type="NCBI Taxonomy" id="2267275"/>
    <lineage>
        <taxon>Bacteria</taxon>
        <taxon>Pseudomonadati</taxon>
        <taxon>Pseudomonadota</taxon>
        <taxon>Alphaproteobacteria</taxon>
        <taxon>Hyphomicrobiales</taxon>
        <taxon>Bartonellaceae</taxon>
        <taxon>Bartonella</taxon>
    </lineage>
</organism>
<evidence type="ECO:0000313" key="9">
    <source>
        <dbReference type="Proteomes" id="UP000829580"/>
    </source>
</evidence>
<dbReference type="InterPro" id="IPR050189">
    <property type="entry name" value="MFS_Efflux_Transporters"/>
</dbReference>
<evidence type="ECO:0000256" key="6">
    <source>
        <dbReference type="SAM" id="Phobius"/>
    </source>
</evidence>
<name>A0ABY3VZZ6_9HYPH</name>
<dbReference type="SUPFAM" id="SSF103473">
    <property type="entry name" value="MFS general substrate transporter"/>
    <property type="match status" value="1"/>
</dbReference>
<feature type="transmembrane region" description="Helical" evidence="6">
    <location>
        <begin position="263"/>
        <end position="282"/>
    </location>
</feature>
<feature type="transmembrane region" description="Helical" evidence="6">
    <location>
        <begin position="98"/>
        <end position="120"/>
    </location>
</feature>
<dbReference type="CDD" id="cd17324">
    <property type="entry name" value="MFS_NepI_like"/>
    <property type="match status" value="1"/>
</dbReference>
<feature type="transmembrane region" description="Helical" evidence="6">
    <location>
        <begin position="38"/>
        <end position="63"/>
    </location>
</feature>
<dbReference type="InterPro" id="IPR020846">
    <property type="entry name" value="MFS_dom"/>
</dbReference>
<dbReference type="InterPro" id="IPR011701">
    <property type="entry name" value="MFS"/>
</dbReference>
<dbReference type="PANTHER" id="PTHR43124">
    <property type="entry name" value="PURINE EFFLUX PUMP PBUE"/>
    <property type="match status" value="1"/>
</dbReference>
<reference evidence="8 9" key="1">
    <citation type="submission" date="2022-02" db="EMBL/GenBank/DDBJ databases">
        <title>Genomic structural plasticity of rodent-associated Bartonella in nature.</title>
        <authorList>
            <person name="Sousa K.C.M."/>
            <person name="Gutierrez R."/>
            <person name="Yahalomi D."/>
            <person name="Shalit T."/>
            <person name="Markus B."/>
            <person name="Nachum-Biala Y."/>
            <person name="Hawlena H."/>
            <person name="Marcos-Hadad E."/>
            <person name="Hazkani-Covo E."/>
            <person name="Neves H.R."/>
            <person name="Covo S."/>
            <person name="Harrus S."/>
        </authorList>
    </citation>
    <scope>NUCLEOTIDE SEQUENCE [LARGE SCALE GENOMIC DNA]</scope>
    <source>
        <strain evidence="8 9">B35_1_2</strain>
    </source>
</reference>
<evidence type="ECO:0000256" key="2">
    <source>
        <dbReference type="ARBA" id="ARBA00022475"/>
    </source>
</evidence>
<dbReference type="RefSeq" id="WP_241439253.1">
    <property type="nucleotide sequence ID" value="NZ_CP093033.1"/>
</dbReference>
<feature type="transmembrane region" description="Helical" evidence="6">
    <location>
        <begin position="155"/>
        <end position="174"/>
    </location>
</feature>
<keyword evidence="9" id="KW-1185">Reference proteome</keyword>
<evidence type="ECO:0000256" key="3">
    <source>
        <dbReference type="ARBA" id="ARBA00022692"/>
    </source>
</evidence>
<evidence type="ECO:0000313" key="8">
    <source>
        <dbReference type="EMBL" id="UNF29377.1"/>
    </source>
</evidence>
<feature type="transmembrane region" description="Helical" evidence="6">
    <location>
        <begin position="335"/>
        <end position="356"/>
    </location>
</feature>
<feature type="domain" description="Major facilitator superfamily (MFS) profile" evidence="7">
    <location>
        <begin position="3"/>
        <end position="372"/>
    </location>
</feature>
<feature type="transmembrane region" description="Helical" evidence="6">
    <location>
        <begin position="70"/>
        <end position="92"/>
    </location>
</feature>
<keyword evidence="5 6" id="KW-0472">Membrane</keyword>
<keyword evidence="3 6" id="KW-0812">Transmembrane</keyword>
<gene>
    <name evidence="8" type="ORF">MNL13_00915</name>
</gene>
<dbReference type="Gene3D" id="1.20.1250.20">
    <property type="entry name" value="MFS general substrate transporter like domains"/>
    <property type="match status" value="2"/>
</dbReference>
<sequence length="372" mass="40178">MFKILFISLAMFALGLDAYVVAGLLPKIAVSFDLSEAAVGQAVTIFTFCYALSAPFFTLLFAMKEARKTLLYALLVFFVANGVSACSVNYPMLLVSRAIAGFGAGLFSPIAMVAATHLVCAEKKGRALGMTLGGMSCGTVLGVPLGLLISDYFSWRASFGLVVLFSIIAFVGLWRGVPRLAIAAPASVKERIRVLADKRVFITVFITLLTAIASLGAYTYMIPIIARSVPNLDMVAAFWVWGAGGVIGSFSIGYLIDKTKGTPLLLALLAFMAMAIFSLYFAQYLHSILFFPLFVWGMTGWASLAPQQHSLLSYQPQHSNAVLALNGSCNYLGSALGALLGGGGWIVFIVQLYTFIRYPYSYRGFFTKDYVN</sequence>
<dbReference type="Proteomes" id="UP000829580">
    <property type="component" value="Chromosome"/>
</dbReference>
<keyword evidence="2" id="KW-1003">Cell membrane</keyword>
<proteinExistence type="predicted"/>
<keyword evidence="4 6" id="KW-1133">Transmembrane helix</keyword>
<dbReference type="Pfam" id="PF07690">
    <property type="entry name" value="MFS_1"/>
    <property type="match status" value="1"/>
</dbReference>
<feature type="transmembrane region" description="Helical" evidence="6">
    <location>
        <begin position="127"/>
        <end position="149"/>
    </location>
</feature>
<dbReference type="PANTHER" id="PTHR43124:SF10">
    <property type="entry name" value="PURINE EFFLUX PUMP PBUE"/>
    <property type="match status" value="1"/>
</dbReference>
<feature type="transmembrane region" description="Helical" evidence="6">
    <location>
        <begin position="238"/>
        <end position="256"/>
    </location>
</feature>
<evidence type="ECO:0000256" key="4">
    <source>
        <dbReference type="ARBA" id="ARBA00022989"/>
    </source>
</evidence>